<name>A0A2S1T284_9ACTN</name>
<dbReference type="AlphaFoldDB" id="A0A2S1T284"/>
<accession>A0A2S1T284</accession>
<dbReference type="KEGG" id="stir:DDW44_31150"/>
<keyword evidence="3" id="KW-1185">Reference proteome</keyword>
<dbReference type="RefSeq" id="WP_108908632.1">
    <property type="nucleotide sequence ID" value="NZ_CP029188.1"/>
</dbReference>
<protein>
    <submittedName>
        <fullName evidence="2">Uncharacterized protein</fullName>
    </submittedName>
</protein>
<feature type="compositionally biased region" description="Basic and acidic residues" evidence="1">
    <location>
        <begin position="43"/>
        <end position="54"/>
    </location>
</feature>
<dbReference type="EMBL" id="CP029188">
    <property type="protein sequence ID" value="AWI32772.1"/>
    <property type="molecule type" value="Genomic_DNA"/>
</dbReference>
<evidence type="ECO:0000313" key="2">
    <source>
        <dbReference type="EMBL" id="AWI32772.1"/>
    </source>
</evidence>
<gene>
    <name evidence="2" type="ORF">DDW44_31150</name>
</gene>
<organism evidence="2 3">
    <name type="scientific">Streptomyces tirandamycinicus</name>
    <dbReference type="NCBI Taxonomy" id="2174846"/>
    <lineage>
        <taxon>Bacteria</taxon>
        <taxon>Bacillati</taxon>
        <taxon>Actinomycetota</taxon>
        <taxon>Actinomycetes</taxon>
        <taxon>Kitasatosporales</taxon>
        <taxon>Streptomycetaceae</taxon>
        <taxon>Streptomyces</taxon>
    </lineage>
</organism>
<proteinExistence type="predicted"/>
<feature type="region of interest" description="Disordered" evidence="1">
    <location>
        <begin position="22"/>
        <end position="97"/>
    </location>
</feature>
<reference evidence="2 3" key="1">
    <citation type="submission" date="2018-05" db="EMBL/GenBank/DDBJ databases">
        <title>Complete genome sequence of sponge-derived Streptomyces sp. HNM0039.</title>
        <authorList>
            <person name="Huang X."/>
            <person name="Zhou S."/>
        </authorList>
    </citation>
    <scope>NUCLEOTIDE SEQUENCE [LARGE SCALE GENOMIC DNA]</scope>
    <source>
        <strain evidence="2 3">HNM0039</strain>
    </source>
</reference>
<evidence type="ECO:0000256" key="1">
    <source>
        <dbReference type="SAM" id="MobiDB-lite"/>
    </source>
</evidence>
<dbReference type="Proteomes" id="UP000244900">
    <property type="component" value="Chromosome"/>
</dbReference>
<sequence>MLADGPPRRRIVPGTAWRRTVLAPAGGPFGREAFTGPARAARTRADVTVRRADVRPFPPGPRDGAYPLRDQERAPARTGTRCRESAPLREEALPAPV</sequence>
<evidence type="ECO:0000313" key="3">
    <source>
        <dbReference type="Proteomes" id="UP000244900"/>
    </source>
</evidence>
<feature type="compositionally biased region" description="Basic and acidic residues" evidence="1">
    <location>
        <begin position="69"/>
        <end position="97"/>
    </location>
</feature>